<dbReference type="Gene3D" id="1.10.10.60">
    <property type="entry name" value="Homeodomain-like"/>
    <property type="match status" value="1"/>
</dbReference>
<evidence type="ECO:0000313" key="10">
    <source>
        <dbReference type="EMBL" id="QBG36898.1"/>
    </source>
</evidence>
<protein>
    <submittedName>
        <fullName evidence="5">IS3 family transposase</fullName>
    </submittedName>
</protein>
<evidence type="ECO:0000313" key="4">
    <source>
        <dbReference type="EMBL" id="QBG34441.1"/>
    </source>
</evidence>
<dbReference type="InterPro" id="IPR036397">
    <property type="entry name" value="RNaseH_sf"/>
</dbReference>
<dbReference type="KEGG" id="lsd:EMK97_01155"/>
<evidence type="ECO:0000256" key="2">
    <source>
        <dbReference type="SAM" id="Coils"/>
    </source>
</evidence>
<dbReference type="InterPro" id="IPR001584">
    <property type="entry name" value="Integrase_cat-core"/>
</dbReference>
<evidence type="ECO:0000313" key="11">
    <source>
        <dbReference type="Proteomes" id="UP000290244"/>
    </source>
</evidence>
<reference evidence="5 11" key="1">
    <citation type="submission" date="2018-12" db="EMBL/GenBank/DDBJ databases">
        <title>Complete genome of Litorilituus sediminis.</title>
        <authorList>
            <person name="Liu A."/>
            <person name="Rong J."/>
        </authorList>
    </citation>
    <scope>NUCLEOTIDE SEQUENCE [LARGE SCALE GENOMIC DNA]</scope>
    <source>
        <strain evidence="5 11">JCM 17549</strain>
    </source>
</reference>
<dbReference type="KEGG" id="lsd:EMK97_03025"/>
<dbReference type="GO" id="GO:0006313">
    <property type="term" value="P:DNA transposition"/>
    <property type="evidence" value="ECO:0007669"/>
    <property type="project" value="InterPro"/>
</dbReference>
<dbReference type="KEGG" id="lsd:EMK97_14800"/>
<dbReference type="InterPro" id="IPR012337">
    <property type="entry name" value="RNaseH-like_sf"/>
</dbReference>
<dbReference type="Pfam" id="PF13333">
    <property type="entry name" value="rve_2"/>
    <property type="match status" value="1"/>
</dbReference>
<evidence type="ECO:0000313" key="9">
    <source>
        <dbReference type="EMBL" id="QBG36708.1"/>
    </source>
</evidence>
<gene>
    <name evidence="4" type="ORF">EMK97_01155</name>
    <name evidence="5" type="ORF">EMK97_01230</name>
    <name evidence="6" type="ORF">EMK97_03025</name>
    <name evidence="7" type="ORF">EMK97_03645</name>
    <name evidence="8" type="ORF">EMK97_09655</name>
    <name evidence="9" type="ORF">EMK97_13760</name>
    <name evidence="10" type="ORF">EMK97_14800</name>
</gene>
<keyword evidence="11" id="KW-1185">Reference proteome</keyword>
<evidence type="ECO:0000313" key="5">
    <source>
        <dbReference type="EMBL" id="QBG34454.1"/>
    </source>
</evidence>
<dbReference type="EMBL" id="CP034759">
    <property type="protein sequence ID" value="QBG34454.1"/>
    <property type="molecule type" value="Genomic_DNA"/>
</dbReference>
<evidence type="ECO:0000256" key="1">
    <source>
        <dbReference type="ARBA" id="ARBA00009964"/>
    </source>
</evidence>
<dbReference type="Pfam" id="PF01527">
    <property type="entry name" value="HTH_Tnp_1"/>
    <property type="match status" value="1"/>
</dbReference>
<dbReference type="Pfam" id="PF13276">
    <property type="entry name" value="HTH_21"/>
    <property type="match status" value="1"/>
</dbReference>
<dbReference type="EMBL" id="CP034759">
    <property type="protein sequence ID" value="QBG36898.1"/>
    <property type="molecule type" value="Genomic_DNA"/>
</dbReference>
<evidence type="ECO:0000313" key="6">
    <source>
        <dbReference type="EMBL" id="QBG34784.1"/>
    </source>
</evidence>
<evidence type="ECO:0000313" key="7">
    <source>
        <dbReference type="EMBL" id="QBG34890.1"/>
    </source>
</evidence>
<evidence type="ECO:0000313" key="8">
    <source>
        <dbReference type="EMBL" id="QBG35957.1"/>
    </source>
</evidence>
<name>A0A4P6P0T6_9GAMM</name>
<dbReference type="InterPro" id="IPR025948">
    <property type="entry name" value="HTH-like_dom"/>
</dbReference>
<dbReference type="Gene3D" id="3.30.420.10">
    <property type="entry name" value="Ribonuclease H-like superfamily/Ribonuclease H"/>
    <property type="match status" value="1"/>
</dbReference>
<dbReference type="InterPro" id="IPR048020">
    <property type="entry name" value="Transpos_IS3"/>
</dbReference>
<dbReference type="InterPro" id="IPR002514">
    <property type="entry name" value="Transposase_8"/>
</dbReference>
<dbReference type="GO" id="GO:0015074">
    <property type="term" value="P:DNA integration"/>
    <property type="evidence" value="ECO:0007669"/>
    <property type="project" value="InterPro"/>
</dbReference>
<dbReference type="SUPFAM" id="SSF46689">
    <property type="entry name" value="Homeodomain-like"/>
    <property type="match status" value="1"/>
</dbReference>
<feature type="domain" description="Integrase catalytic" evidence="3">
    <location>
        <begin position="215"/>
        <end position="380"/>
    </location>
</feature>
<dbReference type="SUPFAM" id="SSF53098">
    <property type="entry name" value="Ribonuclease H-like"/>
    <property type="match status" value="1"/>
</dbReference>
<dbReference type="RefSeq" id="WP_130598651.1">
    <property type="nucleotide sequence ID" value="NZ_CP034759.1"/>
</dbReference>
<accession>A0A4P6P0T6</accession>
<dbReference type="Pfam" id="PF00665">
    <property type="entry name" value="rve"/>
    <property type="match status" value="1"/>
</dbReference>
<dbReference type="KEGG" id="lsd:EMK97_13760"/>
<dbReference type="InterPro" id="IPR050900">
    <property type="entry name" value="Transposase_IS3/IS150/IS904"/>
</dbReference>
<dbReference type="EMBL" id="CP034759">
    <property type="protein sequence ID" value="QBG34890.1"/>
    <property type="molecule type" value="Genomic_DNA"/>
</dbReference>
<dbReference type="EMBL" id="CP034759">
    <property type="protein sequence ID" value="QBG34784.1"/>
    <property type="molecule type" value="Genomic_DNA"/>
</dbReference>
<dbReference type="PANTHER" id="PTHR46889">
    <property type="entry name" value="TRANSPOSASE INSF FOR INSERTION SEQUENCE IS3B-RELATED"/>
    <property type="match status" value="1"/>
</dbReference>
<dbReference type="Proteomes" id="UP000290244">
    <property type="component" value="Chromosome"/>
</dbReference>
<dbReference type="AlphaFoldDB" id="A0A4P6P0T6"/>
<dbReference type="KEGG" id="lsd:EMK97_03645"/>
<dbReference type="OrthoDB" id="9810995at2"/>
<dbReference type="EMBL" id="CP034759">
    <property type="protein sequence ID" value="QBG36708.1"/>
    <property type="molecule type" value="Genomic_DNA"/>
</dbReference>
<dbReference type="PROSITE" id="PS50994">
    <property type="entry name" value="INTEGRASE"/>
    <property type="match status" value="1"/>
</dbReference>
<dbReference type="GO" id="GO:0004803">
    <property type="term" value="F:transposase activity"/>
    <property type="evidence" value="ECO:0007669"/>
    <property type="project" value="InterPro"/>
</dbReference>
<dbReference type="PANTHER" id="PTHR46889:SF4">
    <property type="entry name" value="TRANSPOSASE INSO FOR INSERTION SEQUENCE ELEMENT IS911B-RELATED"/>
    <property type="match status" value="1"/>
</dbReference>
<feature type="coiled-coil region" evidence="2">
    <location>
        <begin position="60"/>
        <end position="87"/>
    </location>
</feature>
<dbReference type="KEGG" id="lsd:EMK97_01230"/>
<organism evidence="5 11">
    <name type="scientific">Litorilituus sediminis</name>
    <dbReference type="NCBI Taxonomy" id="718192"/>
    <lineage>
        <taxon>Bacteria</taxon>
        <taxon>Pseudomonadati</taxon>
        <taxon>Pseudomonadota</taxon>
        <taxon>Gammaproteobacteria</taxon>
        <taxon>Alteromonadales</taxon>
        <taxon>Colwelliaceae</taxon>
        <taxon>Litorilituus</taxon>
    </lineage>
</organism>
<comment type="similarity">
    <text evidence="1">Belongs to the transposase 8 family.</text>
</comment>
<keyword evidence="2" id="KW-0175">Coiled coil</keyword>
<dbReference type="InterPro" id="IPR009057">
    <property type="entry name" value="Homeodomain-like_sf"/>
</dbReference>
<sequence>MTQRRKPRKYTDEFREEAVKLVTEQGYSVTEAANSLGITTKLLYNWKDKFAKQASGETLSKDERAELVKLRKENKRLLMEREILKKGQRLLCERNEVKFEYIKEQQWRFPISALCNVLKVSRSAYYAWLKRPAKIITPDELRLYRRIKRLFDDSRSSAGARTLMKLLRKEGFNIGIFRVKSLMKLLSLQVKQRVAYKVTTMRKHSHAIADNLLKRKFNPASANQTWAGDITYLRTHQGWMYLAVVMDLHSRRIIGWALSKRMTVDLTMRAMQMAINLRQPKAGLIFHSDRGSQYTSKRYRAQLWANRITPSMSGCGACLDNAVVERFFGSLKNEWLLNVYHLTRESMKIDVEKYIKYYNSVRLHTTLNDMSPIEFESVRRKCAA</sequence>
<proteinExistence type="inferred from homology"/>
<dbReference type="EMBL" id="CP034759">
    <property type="protein sequence ID" value="QBG35957.1"/>
    <property type="molecule type" value="Genomic_DNA"/>
</dbReference>
<evidence type="ECO:0000259" key="3">
    <source>
        <dbReference type="PROSITE" id="PS50994"/>
    </source>
</evidence>
<dbReference type="GO" id="GO:0003677">
    <property type="term" value="F:DNA binding"/>
    <property type="evidence" value="ECO:0007669"/>
    <property type="project" value="InterPro"/>
</dbReference>
<dbReference type="NCBIfam" id="NF033516">
    <property type="entry name" value="transpos_IS3"/>
    <property type="match status" value="1"/>
</dbReference>
<dbReference type="EMBL" id="CP034759">
    <property type="protein sequence ID" value="QBG34441.1"/>
    <property type="molecule type" value="Genomic_DNA"/>
</dbReference>
<dbReference type="KEGG" id="lsd:EMK97_09655"/>